<keyword evidence="6" id="KW-1185">Reference proteome</keyword>
<keyword evidence="2" id="KW-0934">Plastid</keyword>
<dbReference type="Pfam" id="PF04755">
    <property type="entry name" value="PAP_fibrillin"/>
    <property type="match status" value="1"/>
</dbReference>
<dbReference type="GO" id="GO:0009536">
    <property type="term" value="C:plastid"/>
    <property type="evidence" value="ECO:0007669"/>
    <property type="project" value="UniProtKB-SubCell"/>
</dbReference>
<dbReference type="InParanoid" id="A0A1E7EPK5"/>
<dbReference type="InterPro" id="IPR006843">
    <property type="entry name" value="PAP/fibrillin_dom"/>
</dbReference>
<dbReference type="InterPro" id="IPR039633">
    <property type="entry name" value="PAP"/>
</dbReference>
<dbReference type="AlphaFoldDB" id="A0A1E7EPK5"/>
<protein>
    <recommendedName>
        <fullName evidence="4">Plastid lipid-associated protein/fibrillin conserved domain-containing protein</fullName>
    </recommendedName>
</protein>
<feature type="domain" description="Plastid lipid-associated protein/fibrillin conserved" evidence="4">
    <location>
        <begin position="66"/>
        <end position="259"/>
    </location>
</feature>
<evidence type="ECO:0000256" key="1">
    <source>
        <dbReference type="ARBA" id="ARBA00004474"/>
    </source>
</evidence>
<dbReference type="EMBL" id="KV784383">
    <property type="protein sequence ID" value="OEU07920.1"/>
    <property type="molecule type" value="Genomic_DNA"/>
</dbReference>
<reference evidence="5 6" key="1">
    <citation type="submission" date="2016-09" db="EMBL/GenBank/DDBJ databases">
        <title>Extensive genetic diversity and differential bi-allelic expression allows diatom success in the polar Southern Ocean.</title>
        <authorList>
            <consortium name="DOE Joint Genome Institute"/>
            <person name="Mock T."/>
            <person name="Otillar R.P."/>
            <person name="Strauss J."/>
            <person name="Dupont C."/>
            <person name="Frickenhaus S."/>
            <person name="Maumus F."/>
            <person name="Mcmullan M."/>
            <person name="Sanges R."/>
            <person name="Schmutz J."/>
            <person name="Toseland A."/>
            <person name="Valas R."/>
            <person name="Veluchamy A."/>
            <person name="Ward B.J."/>
            <person name="Allen A."/>
            <person name="Barry K."/>
            <person name="Falciatore A."/>
            <person name="Ferrante M."/>
            <person name="Fortunato A.E."/>
            <person name="Gloeckner G."/>
            <person name="Gruber A."/>
            <person name="Hipkin R."/>
            <person name="Janech M."/>
            <person name="Kroth P."/>
            <person name="Leese F."/>
            <person name="Lindquist E."/>
            <person name="Lyon B.R."/>
            <person name="Martin J."/>
            <person name="Mayer C."/>
            <person name="Parker M."/>
            <person name="Quesneville H."/>
            <person name="Raymond J."/>
            <person name="Uhlig C."/>
            <person name="Valentin K.U."/>
            <person name="Worden A.Z."/>
            <person name="Armbrust E.V."/>
            <person name="Bowler C."/>
            <person name="Green B."/>
            <person name="Moulton V."/>
            <person name="Van Oosterhout C."/>
            <person name="Grigoriev I."/>
        </authorList>
    </citation>
    <scope>NUCLEOTIDE SEQUENCE [LARGE SCALE GENOMIC DNA]</scope>
    <source>
        <strain evidence="5 6">CCMP1102</strain>
    </source>
</reference>
<dbReference type="KEGG" id="fcy:FRACYDRAFT_250545"/>
<feature type="compositionally biased region" description="Low complexity" evidence="3">
    <location>
        <begin position="25"/>
        <end position="37"/>
    </location>
</feature>
<proteinExistence type="predicted"/>
<evidence type="ECO:0000313" key="5">
    <source>
        <dbReference type="EMBL" id="OEU07920.1"/>
    </source>
</evidence>
<accession>A0A1E7EPK5</accession>
<sequence length="267" mass="29400">MTLMNESIIPLTNVRHSGFGKPHLQISRSSQKQQQRRYSTIVNNDSEENDSTTTTATAATKKTIESLKRELINLGASYDRGYRATSQQMNPEQNAIRGIDDNSGGDDTLSSPLAGNWRMIWTTAADVLTLNANPFTTVGAIYQVFDPPSVTNIIDLLPPFQTLLGSERGSLLRAKVQTRAYEPTTKKEGNNKNKIGLAFESISLEPVELFGNDVGFLPPLGFDLPRTPFEGFFDVTFLDENLLIIQQNAQGGLGGLFVLTKVDNFDP</sequence>
<feature type="region of interest" description="Disordered" evidence="3">
    <location>
        <begin position="17"/>
        <end position="56"/>
    </location>
</feature>
<evidence type="ECO:0000256" key="2">
    <source>
        <dbReference type="ARBA" id="ARBA00022640"/>
    </source>
</evidence>
<dbReference type="OrthoDB" id="201321at2759"/>
<dbReference type="PANTHER" id="PTHR31906">
    <property type="entry name" value="PLASTID-LIPID-ASSOCIATED PROTEIN 4, CHLOROPLASTIC-RELATED"/>
    <property type="match status" value="1"/>
</dbReference>
<dbReference type="Proteomes" id="UP000095751">
    <property type="component" value="Unassembled WGS sequence"/>
</dbReference>
<comment type="subcellular location">
    <subcellularLocation>
        <location evidence="1">Plastid</location>
    </subcellularLocation>
</comment>
<gene>
    <name evidence="5" type="ORF">FRACYDRAFT_250545</name>
</gene>
<evidence type="ECO:0000256" key="3">
    <source>
        <dbReference type="SAM" id="MobiDB-lite"/>
    </source>
</evidence>
<evidence type="ECO:0000313" key="6">
    <source>
        <dbReference type="Proteomes" id="UP000095751"/>
    </source>
</evidence>
<feature type="region of interest" description="Disordered" evidence="3">
    <location>
        <begin position="86"/>
        <end position="106"/>
    </location>
</feature>
<organism evidence="5 6">
    <name type="scientific">Fragilariopsis cylindrus CCMP1102</name>
    <dbReference type="NCBI Taxonomy" id="635003"/>
    <lineage>
        <taxon>Eukaryota</taxon>
        <taxon>Sar</taxon>
        <taxon>Stramenopiles</taxon>
        <taxon>Ochrophyta</taxon>
        <taxon>Bacillariophyta</taxon>
        <taxon>Bacillariophyceae</taxon>
        <taxon>Bacillariophycidae</taxon>
        <taxon>Bacillariales</taxon>
        <taxon>Bacillariaceae</taxon>
        <taxon>Fragilariopsis</taxon>
    </lineage>
</organism>
<evidence type="ECO:0000259" key="4">
    <source>
        <dbReference type="Pfam" id="PF04755"/>
    </source>
</evidence>
<name>A0A1E7EPK5_9STRA</name>